<name>A0A366AYA9_9FLAO</name>
<evidence type="ECO:0000313" key="3">
    <source>
        <dbReference type="Proteomes" id="UP000253676"/>
    </source>
</evidence>
<sequence>MIKILNMLQFLKNIFSFKCPRCHKGNLFINKWYNITDGNKMVEKCSLCSQRTELEPGFYQGTGYVSYGLTVGISIVTFIAWIAATGYGFKNKEVLLWFPLNVILLIALQPWLMRLSRVLWLTMFFHGDDKFHPNNTKK</sequence>
<feature type="transmembrane region" description="Helical" evidence="1">
    <location>
        <begin position="94"/>
        <end position="113"/>
    </location>
</feature>
<organism evidence="2 3">
    <name type="scientific">Flavobacterium psychrolimnae</name>
    <dbReference type="NCBI Taxonomy" id="249351"/>
    <lineage>
        <taxon>Bacteria</taxon>
        <taxon>Pseudomonadati</taxon>
        <taxon>Bacteroidota</taxon>
        <taxon>Flavobacteriia</taxon>
        <taxon>Flavobacteriales</taxon>
        <taxon>Flavobacteriaceae</taxon>
        <taxon>Flavobacterium</taxon>
    </lineage>
</organism>
<dbReference type="Proteomes" id="UP000253676">
    <property type="component" value="Unassembled WGS sequence"/>
</dbReference>
<dbReference type="EMBL" id="QNUX01000013">
    <property type="protein sequence ID" value="RBN49393.1"/>
    <property type="molecule type" value="Genomic_DNA"/>
</dbReference>
<keyword evidence="1" id="KW-1133">Transmembrane helix</keyword>
<reference evidence="2 3" key="1">
    <citation type="submission" date="2018-07" db="EMBL/GenBank/DDBJ databases">
        <title>Complete genome sequence of Flavobacterium psychrolimnae LMG 22018.</title>
        <authorList>
            <person name="Kim D.-U."/>
        </authorList>
    </citation>
    <scope>NUCLEOTIDE SEQUENCE [LARGE SCALE GENOMIC DNA]</scope>
    <source>
        <strain evidence="2 3">LMG 22018</strain>
    </source>
</reference>
<evidence type="ECO:0000313" key="2">
    <source>
        <dbReference type="EMBL" id="RBN49393.1"/>
    </source>
</evidence>
<evidence type="ECO:0000256" key="1">
    <source>
        <dbReference type="SAM" id="Phobius"/>
    </source>
</evidence>
<protein>
    <submittedName>
        <fullName evidence="2">DUF983 domain-containing protein</fullName>
    </submittedName>
</protein>
<proteinExistence type="predicted"/>
<keyword evidence="3" id="KW-1185">Reference proteome</keyword>
<keyword evidence="1" id="KW-0812">Transmembrane</keyword>
<comment type="caution">
    <text evidence="2">The sequence shown here is derived from an EMBL/GenBank/DDBJ whole genome shotgun (WGS) entry which is preliminary data.</text>
</comment>
<feature type="transmembrane region" description="Helical" evidence="1">
    <location>
        <begin position="64"/>
        <end position="87"/>
    </location>
</feature>
<dbReference type="AlphaFoldDB" id="A0A366AYA9"/>
<accession>A0A366AYA9</accession>
<keyword evidence="1" id="KW-0472">Membrane</keyword>
<gene>
    <name evidence="2" type="ORF">DR980_13180</name>
</gene>
<dbReference type="OrthoDB" id="9790326at2"/>